<dbReference type="EMBL" id="SJPN01000002">
    <property type="protein sequence ID" value="TWU05534.1"/>
    <property type="molecule type" value="Genomic_DNA"/>
</dbReference>
<comment type="caution">
    <text evidence="4">The sequence shown here is derived from an EMBL/GenBank/DDBJ whole genome shotgun (WGS) entry which is preliminary data.</text>
</comment>
<feature type="domain" description="N-acetyltransferase" evidence="3">
    <location>
        <begin position="11"/>
        <end position="164"/>
    </location>
</feature>
<dbReference type="InterPro" id="IPR050832">
    <property type="entry name" value="Bact_Acetyltransf"/>
</dbReference>
<dbReference type="CDD" id="cd04301">
    <property type="entry name" value="NAT_SF"/>
    <property type="match status" value="1"/>
</dbReference>
<organism evidence="4 5">
    <name type="scientific">Stieleria varia</name>
    <dbReference type="NCBI Taxonomy" id="2528005"/>
    <lineage>
        <taxon>Bacteria</taxon>
        <taxon>Pseudomonadati</taxon>
        <taxon>Planctomycetota</taxon>
        <taxon>Planctomycetia</taxon>
        <taxon>Pirellulales</taxon>
        <taxon>Pirellulaceae</taxon>
        <taxon>Stieleria</taxon>
    </lineage>
</organism>
<evidence type="ECO:0000256" key="2">
    <source>
        <dbReference type="ARBA" id="ARBA00023315"/>
    </source>
</evidence>
<dbReference type="InterPro" id="IPR000182">
    <property type="entry name" value="GNAT_dom"/>
</dbReference>
<evidence type="ECO:0000313" key="5">
    <source>
        <dbReference type="Proteomes" id="UP000320176"/>
    </source>
</evidence>
<dbReference type="Proteomes" id="UP000320176">
    <property type="component" value="Unassembled WGS sequence"/>
</dbReference>
<evidence type="ECO:0000259" key="3">
    <source>
        <dbReference type="PROSITE" id="PS51186"/>
    </source>
</evidence>
<dbReference type="OrthoDB" id="67353at2"/>
<dbReference type="RefSeq" id="WP_146518774.1">
    <property type="nucleotide sequence ID" value="NZ_CP151726.1"/>
</dbReference>
<proteinExistence type="predicted"/>
<reference evidence="4 5" key="1">
    <citation type="submission" date="2019-02" db="EMBL/GenBank/DDBJ databases">
        <title>Deep-cultivation of Planctomycetes and their phenomic and genomic characterization uncovers novel biology.</title>
        <authorList>
            <person name="Wiegand S."/>
            <person name="Jogler M."/>
            <person name="Boedeker C."/>
            <person name="Pinto D."/>
            <person name="Vollmers J."/>
            <person name="Rivas-Marin E."/>
            <person name="Kohn T."/>
            <person name="Peeters S.H."/>
            <person name="Heuer A."/>
            <person name="Rast P."/>
            <person name="Oberbeckmann S."/>
            <person name="Bunk B."/>
            <person name="Jeske O."/>
            <person name="Meyerdierks A."/>
            <person name="Storesund J.E."/>
            <person name="Kallscheuer N."/>
            <person name="Luecker S."/>
            <person name="Lage O.M."/>
            <person name="Pohl T."/>
            <person name="Merkel B.J."/>
            <person name="Hornburger P."/>
            <person name="Mueller R.-W."/>
            <person name="Bruemmer F."/>
            <person name="Labrenz M."/>
            <person name="Spormann A.M."/>
            <person name="Op Den Camp H."/>
            <person name="Overmann J."/>
            <person name="Amann R."/>
            <person name="Jetten M.S.M."/>
            <person name="Mascher T."/>
            <person name="Medema M.H."/>
            <person name="Devos D.P."/>
            <person name="Kaster A.-K."/>
            <person name="Ovreas L."/>
            <person name="Rohde M."/>
            <person name="Galperin M.Y."/>
            <person name="Jogler C."/>
        </authorList>
    </citation>
    <scope>NUCLEOTIDE SEQUENCE [LARGE SCALE GENOMIC DNA]</scope>
    <source>
        <strain evidence="4 5">Pla52n</strain>
    </source>
</reference>
<keyword evidence="2" id="KW-0012">Acyltransferase</keyword>
<evidence type="ECO:0000313" key="4">
    <source>
        <dbReference type="EMBL" id="TWU05534.1"/>
    </source>
</evidence>
<sequence length="179" mass="19682">MLIGSARIEDAEILAQAEYDTAAAQEGLLAAMPGEIPVSAFRNKIQKLSTGGLYIVVELDGLPVGHLFLEPLSLSSTRHVSQLTIVVHPGHTRKGYGRALMDYAIQWARESDLVEKIELRVRSTNPGAIALYESLGFIREGELWNRIKLETGYAHDICMALFVDGPAAKQSDQLKPLIR</sequence>
<dbReference type="PROSITE" id="PS51186">
    <property type="entry name" value="GNAT"/>
    <property type="match status" value="1"/>
</dbReference>
<protein>
    <submittedName>
        <fullName evidence="4">Ribosomal-protein-alanine N-acetyltransferase</fullName>
    </submittedName>
</protein>
<dbReference type="InterPro" id="IPR016181">
    <property type="entry name" value="Acyl_CoA_acyltransferase"/>
</dbReference>
<dbReference type="SUPFAM" id="SSF55729">
    <property type="entry name" value="Acyl-CoA N-acyltransferases (Nat)"/>
    <property type="match status" value="1"/>
</dbReference>
<dbReference type="PANTHER" id="PTHR43877">
    <property type="entry name" value="AMINOALKYLPHOSPHONATE N-ACETYLTRANSFERASE-RELATED-RELATED"/>
    <property type="match status" value="1"/>
</dbReference>
<gene>
    <name evidence="4" type="ORF">Pla52n_12480</name>
</gene>
<dbReference type="PANTHER" id="PTHR43877:SF1">
    <property type="entry name" value="ACETYLTRANSFERASE"/>
    <property type="match status" value="1"/>
</dbReference>
<evidence type="ECO:0000256" key="1">
    <source>
        <dbReference type="ARBA" id="ARBA00022679"/>
    </source>
</evidence>
<dbReference type="Pfam" id="PF00583">
    <property type="entry name" value="Acetyltransf_1"/>
    <property type="match status" value="1"/>
</dbReference>
<dbReference type="Gene3D" id="3.40.630.30">
    <property type="match status" value="1"/>
</dbReference>
<name>A0A5C6B4X6_9BACT</name>
<keyword evidence="5" id="KW-1185">Reference proteome</keyword>
<dbReference type="GO" id="GO:0016747">
    <property type="term" value="F:acyltransferase activity, transferring groups other than amino-acyl groups"/>
    <property type="evidence" value="ECO:0007669"/>
    <property type="project" value="InterPro"/>
</dbReference>
<keyword evidence="1 4" id="KW-0808">Transferase</keyword>
<dbReference type="AlphaFoldDB" id="A0A5C6B4X6"/>
<accession>A0A5C6B4X6</accession>